<dbReference type="CDD" id="cd18564">
    <property type="entry name" value="ABC_6TM_exporter_like"/>
    <property type="match status" value="1"/>
</dbReference>
<comment type="similarity">
    <text evidence="10">Belongs to the ABC transporter superfamily. Siderophore-Fe(3+) uptake transporter (SIUT) (TC 3.A.1.21) family.</text>
</comment>
<dbReference type="PROSITE" id="PS00211">
    <property type="entry name" value="ABC_TRANSPORTER_1"/>
    <property type="match status" value="1"/>
</dbReference>
<keyword evidence="9 11" id="KW-0472">Membrane</keyword>
<feature type="transmembrane region" description="Helical" evidence="11">
    <location>
        <begin position="327"/>
        <end position="347"/>
    </location>
</feature>
<feature type="transmembrane region" description="Helical" evidence="11">
    <location>
        <begin position="115"/>
        <end position="136"/>
    </location>
</feature>
<accession>A0A1V0TZX7</accession>
<protein>
    <submittedName>
        <fullName evidence="14">ABC transporter</fullName>
    </submittedName>
</protein>
<dbReference type="SUPFAM" id="SSF52540">
    <property type="entry name" value="P-loop containing nucleoside triphosphate hydrolases"/>
    <property type="match status" value="1"/>
</dbReference>
<dbReference type="PROSITE" id="PS50893">
    <property type="entry name" value="ABC_TRANSPORTER_2"/>
    <property type="match status" value="1"/>
</dbReference>
<dbReference type="GO" id="GO:0005886">
    <property type="term" value="C:plasma membrane"/>
    <property type="evidence" value="ECO:0007669"/>
    <property type="project" value="UniProtKB-SubCell"/>
</dbReference>
<evidence type="ECO:0000256" key="11">
    <source>
        <dbReference type="SAM" id="Phobius"/>
    </source>
</evidence>
<feature type="domain" description="ABC transmembrane type-1" evidence="13">
    <location>
        <begin position="91"/>
        <end position="362"/>
    </location>
</feature>
<keyword evidence="8 11" id="KW-1133">Transmembrane helix</keyword>
<keyword evidence="2" id="KW-0813">Transport</keyword>
<dbReference type="STRING" id="553510.B1H19_33920"/>
<evidence type="ECO:0000256" key="1">
    <source>
        <dbReference type="ARBA" id="ARBA00004429"/>
    </source>
</evidence>
<dbReference type="Gene3D" id="3.40.50.300">
    <property type="entry name" value="P-loop containing nucleotide triphosphate hydrolases"/>
    <property type="match status" value="1"/>
</dbReference>
<dbReference type="InterPro" id="IPR011527">
    <property type="entry name" value="ABC1_TM_dom"/>
</dbReference>
<dbReference type="PANTHER" id="PTHR43394:SF1">
    <property type="entry name" value="ATP-BINDING CASSETTE SUB-FAMILY B MEMBER 10, MITOCHONDRIAL"/>
    <property type="match status" value="1"/>
</dbReference>
<evidence type="ECO:0000256" key="4">
    <source>
        <dbReference type="ARBA" id="ARBA00022519"/>
    </source>
</evidence>
<evidence type="ECO:0000256" key="6">
    <source>
        <dbReference type="ARBA" id="ARBA00022741"/>
    </source>
</evidence>
<comment type="subcellular location">
    <subcellularLocation>
        <location evidence="1">Cell inner membrane</location>
        <topology evidence="1">Multi-pass membrane protein</topology>
    </subcellularLocation>
</comment>
<feature type="transmembrane region" description="Helical" evidence="11">
    <location>
        <begin position="78"/>
        <end position="103"/>
    </location>
</feature>
<evidence type="ECO:0000256" key="8">
    <source>
        <dbReference type="ARBA" id="ARBA00022989"/>
    </source>
</evidence>
<keyword evidence="3" id="KW-1003">Cell membrane</keyword>
<dbReference type="GO" id="GO:0005524">
    <property type="term" value="F:ATP binding"/>
    <property type="evidence" value="ECO:0007669"/>
    <property type="project" value="UniProtKB-KW"/>
</dbReference>
<keyword evidence="5 11" id="KW-0812">Transmembrane</keyword>
<dbReference type="SMART" id="SM00382">
    <property type="entry name" value="AAA"/>
    <property type="match status" value="1"/>
</dbReference>
<keyword evidence="7" id="KW-0067">ATP-binding</keyword>
<evidence type="ECO:0000313" key="15">
    <source>
        <dbReference type="Proteomes" id="UP000192726"/>
    </source>
</evidence>
<organism evidence="14 15">
    <name type="scientific">Streptomyces gilvosporeus</name>
    <dbReference type="NCBI Taxonomy" id="553510"/>
    <lineage>
        <taxon>Bacteria</taxon>
        <taxon>Bacillati</taxon>
        <taxon>Actinomycetota</taxon>
        <taxon>Actinomycetes</taxon>
        <taxon>Kitasatosporales</taxon>
        <taxon>Streptomycetaceae</taxon>
        <taxon>Streptomyces</taxon>
    </lineage>
</organism>
<dbReference type="GO" id="GO:0015421">
    <property type="term" value="F:ABC-type oligopeptide transporter activity"/>
    <property type="evidence" value="ECO:0007669"/>
    <property type="project" value="TreeGrafter"/>
</dbReference>
<keyword evidence="6" id="KW-0547">Nucleotide-binding</keyword>
<reference evidence="14 15" key="1">
    <citation type="submission" date="2017-04" db="EMBL/GenBank/DDBJ databases">
        <title>Complete Genome Sequence of Streptomyces gilvosporeus F607, a Capable Producer of Natamycin.</title>
        <authorList>
            <person name="Zong G."/>
            <person name="Zhong C."/>
            <person name="Fu J."/>
            <person name="Qin R."/>
            <person name="Cao G."/>
        </authorList>
    </citation>
    <scope>NUCLEOTIDE SEQUENCE [LARGE SCALE GENOMIC DNA]</scope>
    <source>
        <strain evidence="14 15">F607</strain>
    </source>
</reference>
<dbReference type="InterPro" id="IPR017871">
    <property type="entry name" value="ABC_transporter-like_CS"/>
</dbReference>
<dbReference type="FunFam" id="3.40.50.300:FF:000221">
    <property type="entry name" value="Multidrug ABC transporter ATP-binding protein"/>
    <property type="match status" value="1"/>
</dbReference>
<evidence type="ECO:0000256" key="5">
    <source>
        <dbReference type="ARBA" id="ARBA00022692"/>
    </source>
</evidence>
<evidence type="ECO:0000259" key="13">
    <source>
        <dbReference type="PROSITE" id="PS50929"/>
    </source>
</evidence>
<evidence type="ECO:0000256" key="7">
    <source>
        <dbReference type="ARBA" id="ARBA00022840"/>
    </source>
</evidence>
<dbReference type="EMBL" id="CP020569">
    <property type="protein sequence ID" value="ARF58525.1"/>
    <property type="molecule type" value="Genomic_DNA"/>
</dbReference>
<dbReference type="Pfam" id="PF00005">
    <property type="entry name" value="ABC_tran"/>
    <property type="match status" value="1"/>
</dbReference>
<dbReference type="SUPFAM" id="SSF90123">
    <property type="entry name" value="ABC transporter transmembrane region"/>
    <property type="match status" value="1"/>
</dbReference>
<keyword evidence="4" id="KW-0997">Cell inner membrane</keyword>
<name>A0A1V0TZX7_9ACTN</name>
<dbReference type="InterPro" id="IPR003439">
    <property type="entry name" value="ABC_transporter-like_ATP-bd"/>
</dbReference>
<sequence>MRGARPHSPFRGVAQGDGACKEKARRAAVRRLRRALRLLLTVAEDPDGAGALVEAAPPVALREVFRRFWPYTRGGRRWLVVILAFVVLDPVVDAAEIWLFKIVIDDMLIPRDLQLFVPIALAYLAFTFFSGVLAFADEVTSTWVSERFLLALRSDLFRHVEGLSLGFFERRRLGDVLSRVTGDVDAVETFLLSGIVNAIAQIMRLAVFLAVLFYLRWDLTLLALVIAPMFWCTARRFSRRVKAASRERRRRSGSISAITEEALGNIALVQAYNRQRWEHGRFERENLGRFRAAMASARIAAVYGTVVDLIELVGALLVMGLGTWELAHGHLTLGGLIVFLTLLTRLYSPIRGLSGLTNIFYSASAAAERIIELLDQRPQVAQAAAPLELGRARGEIAFDDITFRYPGTTRPALHEVSFRVAPGETLALVGASGAGKSTAAKLLLRFYDPDRGTLRLDGHDLRDLRLDDLRDNVAMLLQETLVFHGTVRDNIAYGRPDASDEEIVAAAHAADAHTFISQLPEGYDTVVGQRGRLLSGGQRQRLAIARAMIRDAPVLLLDEPTTGLDAESGRHILQPLRLLMSGRSTILISHNLLTVRDATQIVFLAHGRIADHGTHDQLLARSAAYARLYRLHGPDDTAKVEALS</sequence>
<feature type="domain" description="ABC transporter" evidence="12">
    <location>
        <begin position="396"/>
        <end position="631"/>
    </location>
</feature>
<dbReference type="InterPro" id="IPR003593">
    <property type="entry name" value="AAA+_ATPase"/>
</dbReference>
<gene>
    <name evidence="14" type="ORF">B1H19_33920</name>
</gene>
<evidence type="ECO:0000256" key="2">
    <source>
        <dbReference type="ARBA" id="ARBA00022448"/>
    </source>
</evidence>
<dbReference type="PANTHER" id="PTHR43394">
    <property type="entry name" value="ATP-DEPENDENT PERMEASE MDL1, MITOCHONDRIAL"/>
    <property type="match status" value="1"/>
</dbReference>
<dbReference type="InterPro" id="IPR039421">
    <property type="entry name" value="Type_1_exporter"/>
</dbReference>
<dbReference type="InterPro" id="IPR036640">
    <property type="entry name" value="ABC1_TM_sf"/>
</dbReference>
<feature type="transmembrane region" description="Helical" evidence="11">
    <location>
        <begin position="299"/>
        <end position="321"/>
    </location>
</feature>
<evidence type="ECO:0000256" key="9">
    <source>
        <dbReference type="ARBA" id="ARBA00023136"/>
    </source>
</evidence>
<dbReference type="Proteomes" id="UP000192726">
    <property type="component" value="Chromosome"/>
</dbReference>
<dbReference type="Pfam" id="PF00664">
    <property type="entry name" value="ABC_membrane"/>
    <property type="match status" value="1"/>
</dbReference>
<keyword evidence="15" id="KW-1185">Reference proteome</keyword>
<evidence type="ECO:0000259" key="12">
    <source>
        <dbReference type="PROSITE" id="PS50893"/>
    </source>
</evidence>
<dbReference type="InterPro" id="IPR027417">
    <property type="entry name" value="P-loop_NTPase"/>
</dbReference>
<dbReference type="KEGG" id="sgv:B1H19_33920"/>
<dbReference type="PROSITE" id="PS50929">
    <property type="entry name" value="ABC_TM1F"/>
    <property type="match status" value="1"/>
</dbReference>
<dbReference type="RefSeq" id="WP_083108721.1">
    <property type="nucleotide sequence ID" value="NZ_CP020569.1"/>
</dbReference>
<evidence type="ECO:0000313" key="14">
    <source>
        <dbReference type="EMBL" id="ARF58525.1"/>
    </source>
</evidence>
<dbReference type="AlphaFoldDB" id="A0A1V0TZX7"/>
<evidence type="ECO:0000256" key="3">
    <source>
        <dbReference type="ARBA" id="ARBA00022475"/>
    </source>
</evidence>
<feature type="transmembrane region" description="Helical" evidence="11">
    <location>
        <begin position="221"/>
        <end position="238"/>
    </location>
</feature>
<evidence type="ECO:0000256" key="10">
    <source>
        <dbReference type="ARBA" id="ARBA00023455"/>
    </source>
</evidence>
<dbReference type="GO" id="GO:0016887">
    <property type="term" value="F:ATP hydrolysis activity"/>
    <property type="evidence" value="ECO:0007669"/>
    <property type="project" value="InterPro"/>
</dbReference>
<proteinExistence type="inferred from homology"/>
<dbReference type="Gene3D" id="1.20.1560.10">
    <property type="entry name" value="ABC transporter type 1, transmembrane domain"/>
    <property type="match status" value="1"/>
</dbReference>